<dbReference type="InterPro" id="IPR019606">
    <property type="entry name" value="GerMN"/>
</dbReference>
<dbReference type="Pfam" id="PF25976">
    <property type="entry name" value="LpqB_N"/>
    <property type="match status" value="1"/>
</dbReference>
<feature type="region of interest" description="Disordered" evidence="1">
    <location>
        <begin position="518"/>
        <end position="542"/>
    </location>
</feature>
<accession>A0ABP8WEW2</accession>
<dbReference type="Proteomes" id="UP001501295">
    <property type="component" value="Unassembled WGS sequence"/>
</dbReference>
<evidence type="ECO:0000313" key="3">
    <source>
        <dbReference type="EMBL" id="GAA4686603.1"/>
    </source>
</evidence>
<protein>
    <submittedName>
        <fullName evidence="3">LpqB family beta-propeller domain-containing protein</fullName>
    </submittedName>
</protein>
<evidence type="ECO:0000256" key="1">
    <source>
        <dbReference type="SAM" id="MobiDB-lite"/>
    </source>
</evidence>
<reference evidence="4" key="1">
    <citation type="journal article" date="2019" name="Int. J. Syst. Evol. Microbiol.">
        <title>The Global Catalogue of Microorganisms (GCM) 10K type strain sequencing project: providing services to taxonomists for standard genome sequencing and annotation.</title>
        <authorList>
            <consortium name="The Broad Institute Genomics Platform"/>
            <consortium name="The Broad Institute Genome Sequencing Center for Infectious Disease"/>
            <person name="Wu L."/>
            <person name="Ma J."/>
        </authorList>
    </citation>
    <scope>NUCLEOTIDE SEQUENCE [LARGE SCALE GENOMIC DNA]</scope>
    <source>
        <strain evidence="4">JCM 18956</strain>
    </source>
</reference>
<evidence type="ECO:0000313" key="4">
    <source>
        <dbReference type="Proteomes" id="UP001501295"/>
    </source>
</evidence>
<name>A0ABP8WEW2_9MICO</name>
<dbReference type="Pfam" id="PF10646">
    <property type="entry name" value="Germane"/>
    <property type="match status" value="1"/>
</dbReference>
<dbReference type="InterPro" id="IPR059026">
    <property type="entry name" value="LpqB_N"/>
</dbReference>
<feature type="domain" description="GerMN" evidence="2">
    <location>
        <begin position="231"/>
        <end position="319"/>
    </location>
</feature>
<gene>
    <name evidence="3" type="ORF">GCM10025780_36660</name>
</gene>
<dbReference type="SMART" id="SM00909">
    <property type="entry name" value="Germane"/>
    <property type="match status" value="1"/>
</dbReference>
<evidence type="ECO:0000259" key="2">
    <source>
        <dbReference type="SMART" id="SM00909"/>
    </source>
</evidence>
<dbReference type="SUPFAM" id="SSF82171">
    <property type="entry name" value="DPP6 N-terminal domain-like"/>
    <property type="match status" value="1"/>
</dbReference>
<organism evidence="3 4">
    <name type="scientific">Frondihabitans cladoniiphilus</name>
    <dbReference type="NCBI Taxonomy" id="715785"/>
    <lineage>
        <taxon>Bacteria</taxon>
        <taxon>Bacillati</taxon>
        <taxon>Actinomycetota</taxon>
        <taxon>Actinomycetes</taxon>
        <taxon>Micrococcales</taxon>
        <taxon>Microbacteriaceae</taxon>
        <taxon>Frondihabitans</taxon>
    </lineage>
</organism>
<comment type="caution">
    <text evidence="3">The sequence shown here is derived from an EMBL/GenBank/DDBJ whole genome shotgun (WGS) entry which is preliminary data.</text>
</comment>
<proteinExistence type="predicted"/>
<sequence>MTGLMHPFGTRTGARARAGRAVLEGPGRASRARRRLGVPGIALAVALAVAGCADIPTAGPVQTGGTVSDTVQNDVVFFPSGPIADSSQSKIITDFIDAGTGSQNDYAVAREFLTPSFAKKWNPRAGVVVRQGTGSVQEQAPTQSSLTVSTAATVDSSGHYTQAAPSTTTRLIFRFEKVKGQWRLSYAADGIVLSTANFDNVFRPHAVYFFDPTYAYLVPDERWFLARTSTASRVAAALLAGPSPWLRGAVATAFPDGTTLNSVTADSATARVDLSEQAGNADETARSRMRAQLVASFSTIATVSSVDISVDGAALSIPADTGSGVVRDPTVDARPLVLTKGVFGFATPTTVTPIASLSKTVAGLKPTAIELSTRQNTAAVGTDTGVYSVRENVAPTLVDSRPGLVDPSLDDLGFVWSAQADSPRSLTAYELDGTAHALSMSLPADEQVVAFKVSRDGTRLVMLLDAAGTTHLFVAAIIRDSKHAPTGLGDPLELTPPAGDPVGVTWVDDNTVATLSTSTSGDSLVSEQDIGGETTDLGRPSSPGVSIVGGNGVDRVRVMTVTGDLLEPRGNGWQDSGVTTDLLATQR</sequence>
<keyword evidence="4" id="KW-1185">Reference proteome</keyword>
<dbReference type="RefSeq" id="WP_345377395.1">
    <property type="nucleotide sequence ID" value="NZ_BAABLM010000012.1"/>
</dbReference>
<dbReference type="EMBL" id="BAABLM010000012">
    <property type="protein sequence ID" value="GAA4686603.1"/>
    <property type="molecule type" value="Genomic_DNA"/>
</dbReference>